<reference evidence="3 4" key="1">
    <citation type="submission" date="2015-11" db="EMBL/GenBank/DDBJ databases">
        <authorList>
            <consortium name="Pathogen Informatics"/>
        </authorList>
    </citation>
    <scope>NUCLEOTIDE SEQUENCE [LARGE SCALE GENOMIC DNA]</scope>
    <source>
        <strain evidence="1 3">006A-0059</strain>
        <strain evidence="2 4">007A-0283</strain>
    </source>
</reference>
<organism evidence="1 3">
    <name type="scientific">Campylobacter hyointestinalis subsp. hyointestinalis</name>
    <dbReference type="NCBI Taxonomy" id="91352"/>
    <lineage>
        <taxon>Bacteria</taxon>
        <taxon>Pseudomonadati</taxon>
        <taxon>Campylobacterota</taxon>
        <taxon>Epsilonproteobacteria</taxon>
        <taxon>Campylobacterales</taxon>
        <taxon>Campylobacteraceae</taxon>
        <taxon>Campylobacter</taxon>
    </lineage>
</organism>
<dbReference type="EMBL" id="FAVB01000001">
    <property type="protein sequence ID" value="CUU71870.1"/>
    <property type="molecule type" value="Genomic_DNA"/>
</dbReference>
<evidence type="ECO:0000313" key="1">
    <source>
        <dbReference type="EMBL" id="CUU71870.1"/>
    </source>
</evidence>
<gene>
    <name evidence="1" type="ORF">ERS686654_00376</name>
    <name evidence="2" type="ORF">ERS739223_00554</name>
</gene>
<accession>A0A0S4RA58</accession>
<protein>
    <submittedName>
        <fullName evidence="1">Uncharacterized protein</fullName>
    </submittedName>
</protein>
<dbReference type="EMBL" id="FAVC01000001">
    <property type="protein sequence ID" value="CUU75596.1"/>
    <property type="molecule type" value="Genomic_DNA"/>
</dbReference>
<evidence type="ECO:0000313" key="2">
    <source>
        <dbReference type="EMBL" id="CUU75596.1"/>
    </source>
</evidence>
<dbReference type="Proteomes" id="UP000052237">
    <property type="component" value="Unassembled WGS sequence"/>
</dbReference>
<sequence length="139" mass="16227">MIGVDNKYKKPIEDILNHLKDKTIEIQAIYDTQENLMSSNNRLNDLSLIIADRNFIMKQKDQIHNFFDNFYILGNNLLSITTTDENGIIKVNVTDKRSQGLQELGMLKFERCEENSCCKSFIRILKSNDSKEIFKRYGL</sequence>
<evidence type="ECO:0000313" key="4">
    <source>
        <dbReference type="Proteomes" id="UP000052245"/>
    </source>
</evidence>
<accession>A0A9W5AQZ4</accession>
<keyword evidence="3" id="KW-1185">Reference proteome</keyword>
<proteinExistence type="predicted"/>
<name>A0A0S4RA58_CAMHY</name>
<evidence type="ECO:0000313" key="3">
    <source>
        <dbReference type="Proteomes" id="UP000052237"/>
    </source>
</evidence>
<dbReference type="Proteomes" id="UP000052245">
    <property type="component" value="Unassembled WGS sequence"/>
</dbReference>
<dbReference type="AlphaFoldDB" id="A0A0S4RA58"/>
<comment type="caution">
    <text evidence="1">The sequence shown here is derived from an EMBL/GenBank/DDBJ whole genome shotgun (WGS) entry which is preliminary data.</text>
</comment>